<protein>
    <submittedName>
        <fullName evidence="7">Uncharacterized protein</fullName>
    </submittedName>
</protein>
<dbReference type="PANTHER" id="PTHR23507">
    <property type="entry name" value="ZGC:174356"/>
    <property type="match status" value="1"/>
</dbReference>
<keyword evidence="4 6" id="KW-0472">Membrane</keyword>
<feature type="transmembrane region" description="Helical" evidence="6">
    <location>
        <begin position="291"/>
        <end position="308"/>
    </location>
</feature>
<dbReference type="Pfam" id="PF07690">
    <property type="entry name" value="MFS_1"/>
    <property type="match status" value="1"/>
</dbReference>
<evidence type="ECO:0000313" key="7">
    <source>
        <dbReference type="EMBL" id="KAF5371713.1"/>
    </source>
</evidence>
<feature type="transmembrane region" description="Helical" evidence="6">
    <location>
        <begin position="489"/>
        <end position="507"/>
    </location>
</feature>
<keyword evidence="2 6" id="KW-0812">Transmembrane</keyword>
<feature type="transmembrane region" description="Helical" evidence="6">
    <location>
        <begin position="216"/>
        <end position="240"/>
    </location>
</feature>
<dbReference type="OrthoDB" id="3026777at2759"/>
<reference evidence="7 8" key="1">
    <citation type="journal article" date="2020" name="ISME J.">
        <title>Uncovering the hidden diversity of litter-decomposition mechanisms in mushroom-forming fungi.</title>
        <authorList>
            <person name="Floudas D."/>
            <person name="Bentzer J."/>
            <person name="Ahren D."/>
            <person name="Johansson T."/>
            <person name="Persson P."/>
            <person name="Tunlid A."/>
        </authorList>
    </citation>
    <scope>NUCLEOTIDE SEQUENCE [LARGE SCALE GENOMIC DNA]</scope>
    <source>
        <strain evidence="7 8">CBS 291.85</strain>
    </source>
</reference>
<dbReference type="InterPro" id="IPR036259">
    <property type="entry name" value="MFS_trans_sf"/>
</dbReference>
<dbReference type="SUPFAM" id="SSF103473">
    <property type="entry name" value="MFS general substrate transporter"/>
    <property type="match status" value="1"/>
</dbReference>
<dbReference type="EMBL" id="JAACJM010000007">
    <property type="protein sequence ID" value="KAF5371713.1"/>
    <property type="molecule type" value="Genomic_DNA"/>
</dbReference>
<feature type="transmembrane region" description="Helical" evidence="6">
    <location>
        <begin position="414"/>
        <end position="441"/>
    </location>
</feature>
<feature type="transmembrane region" description="Helical" evidence="6">
    <location>
        <begin position="347"/>
        <end position="369"/>
    </location>
</feature>
<proteinExistence type="predicted"/>
<dbReference type="Gene3D" id="1.20.1250.20">
    <property type="entry name" value="MFS general substrate transporter like domains"/>
    <property type="match status" value="1"/>
</dbReference>
<dbReference type="AlphaFoldDB" id="A0A8H5GV87"/>
<feature type="transmembrane region" description="Helical" evidence="6">
    <location>
        <begin position="246"/>
        <end position="270"/>
    </location>
</feature>
<feature type="transmembrane region" description="Helical" evidence="6">
    <location>
        <begin position="178"/>
        <end position="204"/>
    </location>
</feature>
<gene>
    <name evidence="7" type="ORF">D9758_003420</name>
</gene>
<dbReference type="PANTHER" id="PTHR23507:SF1">
    <property type="entry name" value="FI18259P1-RELATED"/>
    <property type="match status" value="1"/>
</dbReference>
<feature type="transmembrane region" description="Helical" evidence="6">
    <location>
        <begin position="389"/>
        <end position="407"/>
    </location>
</feature>
<feature type="region of interest" description="Disordered" evidence="5">
    <location>
        <begin position="1"/>
        <end position="23"/>
    </location>
</feature>
<dbReference type="InterPro" id="IPR011701">
    <property type="entry name" value="MFS"/>
</dbReference>
<evidence type="ECO:0000256" key="4">
    <source>
        <dbReference type="ARBA" id="ARBA00023136"/>
    </source>
</evidence>
<feature type="transmembrane region" description="Helical" evidence="6">
    <location>
        <begin position="453"/>
        <end position="477"/>
    </location>
</feature>
<dbReference type="GO" id="GO:0016020">
    <property type="term" value="C:membrane"/>
    <property type="evidence" value="ECO:0007669"/>
    <property type="project" value="UniProtKB-SubCell"/>
</dbReference>
<sequence length="543" mass="59236">MPSTSSALPAVLPQETEPLLQDDERAEKEKIDTFLRAILCQGKYCSNSPQKFRCLFANLKWILDFLSMDHHCIPQARPFDVTAFESVGDQMLATNTNWGGAGDFAVLPSDQSCKSINLVYLAISAIVIPISTGFWSRLGDKLGSRSTVLATILLCLALLDLVTIGVLAFSPVTQNLPMIWMVVVQFCEGLLGGTATVHSLTLAYAADVSSPNQRALMFTLLPGFSLLAAFIGQMLSTLLFNWSSNLLFASSCAVILSVLNISYVLSFLSLPITSNNSRERASYNFHGLKDFLKTAFSFFTVLAPGVAFERAGITWLGVALFAHSLTTYDAMLKIVSVYFPHYLKEMLWFMLLLTILEIVSLVIILPIVIYRYCSTRMSSPFPITASRTLAALLAFGTTALDLLGFISSSHQLMFILFGIVFPGIFSIGIPPLLFAIGTLYIGQPVGQDSNGGFGFVLGGLIGLERLGQVIAQQLYYLLNQTGDHVPKEIYLFTPALLGTVGVLLLISRKWDGVADGSRDDWGVVHSELGDEETSALAPSRVEE</sequence>
<evidence type="ECO:0000256" key="2">
    <source>
        <dbReference type="ARBA" id="ARBA00022692"/>
    </source>
</evidence>
<feature type="transmembrane region" description="Helical" evidence="6">
    <location>
        <begin position="118"/>
        <end position="136"/>
    </location>
</feature>
<accession>A0A8H5GV87</accession>
<organism evidence="7 8">
    <name type="scientific">Tetrapyrgos nigripes</name>
    <dbReference type="NCBI Taxonomy" id="182062"/>
    <lineage>
        <taxon>Eukaryota</taxon>
        <taxon>Fungi</taxon>
        <taxon>Dikarya</taxon>
        <taxon>Basidiomycota</taxon>
        <taxon>Agaricomycotina</taxon>
        <taxon>Agaricomycetes</taxon>
        <taxon>Agaricomycetidae</taxon>
        <taxon>Agaricales</taxon>
        <taxon>Marasmiineae</taxon>
        <taxon>Marasmiaceae</taxon>
        <taxon>Tetrapyrgos</taxon>
    </lineage>
</organism>
<comment type="subcellular location">
    <subcellularLocation>
        <location evidence="1">Membrane</location>
        <topology evidence="1">Multi-pass membrane protein</topology>
    </subcellularLocation>
</comment>
<comment type="caution">
    <text evidence="7">The sequence shown here is derived from an EMBL/GenBank/DDBJ whole genome shotgun (WGS) entry which is preliminary data.</text>
</comment>
<dbReference type="Proteomes" id="UP000559256">
    <property type="component" value="Unassembled WGS sequence"/>
</dbReference>
<keyword evidence="8" id="KW-1185">Reference proteome</keyword>
<evidence type="ECO:0000256" key="1">
    <source>
        <dbReference type="ARBA" id="ARBA00004141"/>
    </source>
</evidence>
<evidence type="ECO:0000256" key="3">
    <source>
        <dbReference type="ARBA" id="ARBA00022989"/>
    </source>
</evidence>
<evidence type="ECO:0000256" key="6">
    <source>
        <dbReference type="SAM" id="Phobius"/>
    </source>
</evidence>
<feature type="transmembrane region" description="Helical" evidence="6">
    <location>
        <begin position="148"/>
        <end position="172"/>
    </location>
</feature>
<name>A0A8H5GV87_9AGAR</name>
<evidence type="ECO:0000313" key="8">
    <source>
        <dbReference type="Proteomes" id="UP000559256"/>
    </source>
</evidence>
<dbReference type="GO" id="GO:0022857">
    <property type="term" value="F:transmembrane transporter activity"/>
    <property type="evidence" value="ECO:0007669"/>
    <property type="project" value="InterPro"/>
</dbReference>
<evidence type="ECO:0000256" key="5">
    <source>
        <dbReference type="SAM" id="MobiDB-lite"/>
    </source>
</evidence>
<keyword evidence="3 6" id="KW-1133">Transmembrane helix</keyword>